<feature type="region of interest" description="Disordered" evidence="1">
    <location>
        <begin position="191"/>
        <end position="288"/>
    </location>
</feature>
<protein>
    <submittedName>
        <fullName evidence="2">Uncharacterized protein</fullName>
    </submittedName>
</protein>
<proteinExistence type="predicted"/>
<feature type="compositionally biased region" description="Low complexity" evidence="1">
    <location>
        <begin position="255"/>
        <end position="288"/>
    </location>
</feature>
<sequence>MSRWIRVERLAIALLGVAVAYLIISQIVTRSEANDQADQKAAAQQQAAESAQDARAVADPLAELCRTDPSVAQRAGEACQKAAEVKRQPTAPIAVNGQDGRGIVATAIEAGRLIVSYDDGVRRDVGQVVGQPGAPGAVGAPGRGVVSTILDGVDLVAIYSDGQRENLGRIVGRDGRGITSVDGSTGRLLITFDDGTTQDAGELPRGPEGKRGPPPAGWTVQRADGSTEHCSRNAGSPDEAPTYSCTASGGPTDPPTETTTTTATETTTVTATPPPDDGGLLPIPTEGR</sequence>
<dbReference type="Proteomes" id="UP001500979">
    <property type="component" value="Unassembled WGS sequence"/>
</dbReference>
<comment type="caution">
    <text evidence="2">The sequence shown here is derived from an EMBL/GenBank/DDBJ whole genome shotgun (WGS) entry which is preliminary data.</text>
</comment>
<dbReference type="RefSeq" id="WP_344677431.1">
    <property type="nucleotide sequence ID" value="NZ_BAAAUX010000001.1"/>
</dbReference>
<reference evidence="2 3" key="1">
    <citation type="journal article" date="2019" name="Int. J. Syst. Evol. Microbiol.">
        <title>The Global Catalogue of Microorganisms (GCM) 10K type strain sequencing project: providing services to taxonomists for standard genome sequencing and annotation.</title>
        <authorList>
            <consortium name="The Broad Institute Genomics Platform"/>
            <consortium name="The Broad Institute Genome Sequencing Center for Infectious Disease"/>
            <person name="Wu L."/>
            <person name="Ma J."/>
        </authorList>
    </citation>
    <scope>NUCLEOTIDE SEQUENCE [LARGE SCALE GENOMIC DNA]</scope>
    <source>
        <strain evidence="2 3">JCM 9383</strain>
    </source>
</reference>
<keyword evidence="3" id="KW-1185">Reference proteome</keyword>
<accession>A0ABN3V0V0</accession>
<evidence type="ECO:0000313" key="3">
    <source>
        <dbReference type="Proteomes" id="UP001500979"/>
    </source>
</evidence>
<name>A0ABN3V0V0_9PSEU</name>
<evidence type="ECO:0000256" key="1">
    <source>
        <dbReference type="SAM" id="MobiDB-lite"/>
    </source>
</evidence>
<evidence type="ECO:0000313" key="2">
    <source>
        <dbReference type="EMBL" id="GAA2774153.1"/>
    </source>
</evidence>
<organism evidence="2 3">
    <name type="scientific">Saccharopolyspora taberi</name>
    <dbReference type="NCBI Taxonomy" id="60895"/>
    <lineage>
        <taxon>Bacteria</taxon>
        <taxon>Bacillati</taxon>
        <taxon>Actinomycetota</taxon>
        <taxon>Actinomycetes</taxon>
        <taxon>Pseudonocardiales</taxon>
        <taxon>Pseudonocardiaceae</taxon>
        <taxon>Saccharopolyspora</taxon>
    </lineage>
</organism>
<gene>
    <name evidence="2" type="ORF">GCM10010470_02510</name>
</gene>
<dbReference type="EMBL" id="BAAAUX010000001">
    <property type="protein sequence ID" value="GAA2774153.1"/>
    <property type="molecule type" value="Genomic_DNA"/>
</dbReference>